<proteinExistence type="predicted"/>
<organism evidence="1 2">
    <name type="scientific">Zunongwangia pacifica</name>
    <dbReference type="NCBI Taxonomy" id="2911062"/>
    <lineage>
        <taxon>Bacteria</taxon>
        <taxon>Pseudomonadati</taxon>
        <taxon>Bacteroidota</taxon>
        <taxon>Flavobacteriia</taxon>
        <taxon>Flavobacteriales</taxon>
        <taxon>Flavobacteriaceae</taxon>
        <taxon>Zunongwangia</taxon>
    </lineage>
</organism>
<dbReference type="InterPro" id="IPR021474">
    <property type="entry name" value="DUF3127"/>
</dbReference>
<dbReference type="AlphaFoldDB" id="A0A9X2CPS6"/>
<sequence length="120" mass="13625">MELTGKIKVLNQTQIIGNNGFQKREVVIATEEQYSQKILVEFIKDQCDMLDAYAVGQLVKIDINLKGREWINPEGVPKYFNSIQGWRIQSLDSPKAAKETTVEHQGLSFIEIPGDDDLPF</sequence>
<evidence type="ECO:0000313" key="2">
    <source>
        <dbReference type="Proteomes" id="UP001139521"/>
    </source>
</evidence>
<accession>A0A9X2CPS6</accession>
<dbReference type="Proteomes" id="UP001139521">
    <property type="component" value="Unassembled WGS sequence"/>
</dbReference>
<comment type="caution">
    <text evidence="1">The sequence shown here is derived from an EMBL/GenBank/DDBJ whole genome shotgun (WGS) entry which is preliminary data.</text>
</comment>
<name>A0A9X2CPS6_9FLAO</name>
<evidence type="ECO:0000313" key="1">
    <source>
        <dbReference type="EMBL" id="MCL6218583.1"/>
    </source>
</evidence>
<dbReference type="RefSeq" id="WP_249601477.1">
    <property type="nucleotide sequence ID" value="NZ_JAKHSK010000012.1"/>
</dbReference>
<dbReference type="Pfam" id="PF11325">
    <property type="entry name" value="DUF3127"/>
    <property type="match status" value="1"/>
</dbReference>
<dbReference type="EMBL" id="JAKHSK010000012">
    <property type="protein sequence ID" value="MCL6218583.1"/>
    <property type="molecule type" value="Genomic_DNA"/>
</dbReference>
<reference evidence="1" key="1">
    <citation type="submission" date="2022-01" db="EMBL/GenBank/DDBJ databases">
        <title>Genome sequencing of Zunongwangia sp. M21534 genome.</title>
        <authorList>
            <person name="Chen Y."/>
            <person name="Dong C."/>
            <person name="Shao Z."/>
        </authorList>
    </citation>
    <scope>NUCLEOTIDE SEQUENCE</scope>
    <source>
        <strain evidence="1">MCCC M21534</strain>
    </source>
</reference>
<dbReference type="SUPFAM" id="SSF50249">
    <property type="entry name" value="Nucleic acid-binding proteins"/>
    <property type="match status" value="1"/>
</dbReference>
<gene>
    <name evidence="1" type="ORF">L1967_09770</name>
</gene>
<dbReference type="InterPro" id="IPR012340">
    <property type="entry name" value="NA-bd_OB-fold"/>
</dbReference>
<keyword evidence="2" id="KW-1185">Reference proteome</keyword>
<protein>
    <submittedName>
        <fullName evidence="1">DUF3127 domain-containing protein</fullName>
    </submittedName>
</protein>